<feature type="transmembrane region" description="Helical" evidence="10">
    <location>
        <begin position="187"/>
        <end position="207"/>
    </location>
</feature>
<dbReference type="Pfam" id="PF13462">
    <property type="entry name" value="Thioredoxin_4"/>
    <property type="match status" value="1"/>
</dbReference>
<feature type="domain" description="Peptidase C39" evidence="11">
    <location>
        <begin position="12"/>
        <end position="133"/>
    </location>
</feature>
<keyword evidence="4" id="KW-0874">Quinone</keyword>
<keyword evidence="8" id="KW-1015">Disulfide bond</keyword>
<gene>
    <name evidence="12" type="ORF">JKG61_05530</name>
</gene>
<comment type="subcellular location">
    <subcellularLocation>
        <location evidence="1">Membrane</location>
        <topology evidence="1">Multi-pass membrane protein</topology>
    </subcellularLocation>
</comment>
<keyword evidence="9" id="KW-0676">Redox-active center</keyword>
<dbReference type="RefSeq" id="WP_202101974.1">
    <property type="nucleotide sequence ID" value="NZ_JAERTY010000002.1"/>
</dbReference>
<dbReference type="InterPro" id="IPR005074">
    <property type="entry name" value="Peptidase_C39"/>
</dbReference>
<dbReference type="Proteomes" id="UP000625283">
    <property type="component" value="Unassembled WGS sequence"/>
</dbReference>
<evidence type="ECO:0000313" key="12">
    <source>
        <dbReference type="EMBL" id="MBL1408207.1"/>
    </source>
</evidence>
<dbReference type="Gene3D" id="1.20.1440.130">
    <property type="entry name" value="VKOR domain"/>
    <property type="match status" value="1"/>
</dbReference>
<keyword evidence="7 10" id="KW-0472">Membrane</keyword>
<evidence type="ECO:0000256" key="9">
    <source>
        <dbReference type="ARBA" id="ARBA00023284"/>
    </source>
</evidence>
<evidence type="ECO:0000256" key="4">
    <source>
        <dbReference type="ARBA" id="ARBA00022719"/>
    </source>
</evidence>
<keyword evidence="13" id="KW-1185">Reference proteome</keyword>
<proteinExistence type="inferred from homology"/>
<dbReference type="CDD" id="cd12921">
    <property type="entry name" value="VKOR_4"/>
    <property type="match status" value="1"/>
</dbReference>
<feature type="transmembrane region" description="Helical" evidence="10">
    <location>
        <begin position="162"/>
        <end position="181"/>
    </location>
</feature>
<dbReference type="InterPro" id="IPR036249">
    <property type="entry name" value="Thioredoxin-like_sf"/>
</dbReference>
<evidence type="ECO:0000256" key="7">
    <source>
        <dbReference type="ARBA" id="ARBA00023136"/>
    </source>
</evidence>
<evidence type="ECO:0000313" key="13">
    <source>
        <dbReference type="Proteomes" id="UP000625283"/>
    </source>
</evidence>
<comment type="caution">
    <text evidence="12">The sequence shown here is derived from an EMBL/GenBank/DDBJ whole genome shotgun (WGS) entry which is preliminary data.</text>
</comment>
<feature type="transmembrane region" description="Helical" evidence="10">
    <location>
        <begin position="270"/>
        <end position="287"/>
    </location>
</feature>
<dbReference type="Gene3D" id="3.90.70.10">
    <property type="entry name" value="Cysteine proteinases"/>
    <property type="match status" value="1"/>
</dbReference>
<evidence type="ECO:0000256" key="5">
    <source>
        <dbReference type="ARBA" id="ARBA00022989"/>
    </source>
</evidence>
<dbReference type="InterPro" id="IPR012336">
    <property type="entry name" value="Thioredoxin-like_fold"/>
</dbReference>
<evidence type="ECO:0000256" key="8">
    <source>
        <dbReference type="ARBA" id="ARBA00023157"/>
    </source>
</evidence>
<name>A0ABS1R0I1_9SPHI</name>
<dbReference type="Pfam" id="PF07884">
    <property type="entry name" value="VKOR"/>
    <property type="match status" value="1"/>
</dbReference>
<evidence type="ECO:0000259" key="11">
    <source>
        <dbReference type="PROSITE" id="PS50990"/>
    </source>
</evidence>
<protein>
    <submittedName>
        <fullName evidence="12">Thioredoxin domain-containing protein</fullName>
    </submittedName>
</protein>
<evidence type="ECO:0000256" key="3">
    <source>
        <dbReference type="ARBA" id="ARBA00022692"/>
    </source>
</evidence>
<feature type="transmembrane region" description="Helical" evidence="10">
    <location>
        <begin position="334"/>
        <end position="357"/>
    </location>
</feature>
<reference evidence="12 13" key="1">
    <citation type="submission" date="2021-01" db="EMBL/GenBank/DDBJ databases">
        <title>C459-1 draft genome sequence.</title>
        <authorList>
            <person name="Zhang X.-F."/>
        </authorList>
    </citation>
    <scope>NUCLEOTIDE SEQUENCE [LARGE SCALE GENOMIC DNA]</scope>
    <source>
        <strain evidence="13">C459-1</strain>
    </source>
</reference>
<dbReference type="InterPro" id="IPR038354">
    <property type="entry name" value="VKOR_sf"/>
</dbReference>
<keyword evidence="6" id="KW-0560">Oxidoreductase</keyword>
<comment type="similarity">
    <text evidence="2">Belongs to the VKOR family.</text>
</comment>
<evidence type="ECO:0000256" key="2">
    <source>
        <dbReference type="ARBA" id="ARBA00006214"/>
    </source>
</evidence>
<organism evidence="12 13">
    <name type="scientific">Sphingobacterium faecale</name>
    <dbReference type="NCBI Taxonomy" id="2803775"/>
    <lineage>
        <taxon>Bacteria</taxon>
        <taxon>Pseudomonadati</taxon>
        <taxon>Bacteroidota</taxon>
        <taxon>Sphingobacteriia</taxon>
        <taxon>Sphingobacteriales</taxon>
        <taxon>Sphingobacteriaceae</taxon>
        <taxon>Sphingobacterium</taxon>
    </lineage>
</organism>
<dbReference type="Pfam" id="PF03412">
    <property type="entry name" value="Peptidase_C39"/>
    <property type="match status" value="1"/>
</dbReference>
<evidence type="ECO:0000256" key="6">
    <source>
        <dbReference type="ARBA" id="ARBA00023002"/>
    </source>
</evidence>
<dbReference type="PROSITE" id="PS50990">
    <property type="entry name" value="PEPTIDASE_C39"/>
    <property type="match status" value="1"/>
</dbReference>
<dbReference type="SUPFAM" id="SSF52833">
    <property type="entry name" value="Thioredoxin-like"/>
    <property type="match status" value="1"/>
</dbReference>
<feature type="transmembrane region" description="Helical" evidence="10">
    <location>
        <begin position="241"/>
        <end position="264"/>
    </location>
</feature>
<keyword evidence="3 10" id="KW-0812">Transmembrane</keyword>
<dbReference type="InterPro" id="IPR012932">
    <property type="entry name" value="VKOR"/>
</dbReference>
<keyword evidence="5 10" id="KW-1133">Transmembrane helix</keyword>
<dbReference type="Gene3D" id="3.40.30.10">
    <property type="entry name" value="Glutaredoxin"/>
    <property type="match status" value="1"/>
</dbReference>
<dbReference type="EMBL" id="JAERTY010000002">
    <property type="protein sequence ID" value="MBL1408207.1"/>
    <property type="molecule type" value="Genomic_DNA"/>
</dbReference>
<sequence>MGILNIIADRKQSDLYNTCRFLLEKAGARYTKKGLLTTLSANVEYPSMLSLKDSLFEYGVQSAAIKKGDHKYNEFETPFICSIQKEDWPKTAFTVVTKSDEENIEFLDPITGKLTILSSQEFEKIDKNIVLLLDTSTTKEETNFLENRKKERTEQLVKRTPLYLLIITLLLALGNILIQPIGASSWYSITFILTSFVGLLTSSLLIWHEIDAHNPFIKEVCGGSNKKLNCNAVLSSSKSSLFGISWSVWGFTFFATFFSTQIFFPVHENFILLWSGISILVAPYIVFSMYYQWKVVKQWCPLCLVIQCVLAINVIAAISYLFLDIQRMVTFEFYNFFTILFIGLSFLILSYTAIPVLKNASDSKNYKKKWEKLRYNPEIFNALLEKSERVNFPVADLGILIGNPQATNEIIKVCNPYCGPCSKAHPELEHIIKSNPDVRIRIIFTATGEEDDIRTPPVAHLFAIQQKLGHETAHSALDDWYMAPSKDYETFAKKYPMNGELKLQTEKIHAMWDWCKNMKIRATPTLYINGRELPDSYRIAELKNFF</sequence>
<feature type="transmembrane region" description="Helical" evidence="10">
    <location>
        <begin position="299"/>
        <end position="322"/>
    </location>
</feature>
<accession>A0ABS1R0I1</accession>
<evidence type="ECO:0000256" key="1">
    <source>
        <dbReference type="ARBA" id="ARBA00004141"/>
    </source>
</evidence>
<evidence type="ECO:0000256" key="10">
    <source>
        <dbReference type="SAM" id="Phobius"/>
    </source>
</evidence>